<dbReference type="Pfam" id="PF00512">
    <property type="entry name" value="HisKA"/>
    <property type="match status" value="1"/>
</dbReference>
<evidence type="ECO:0000256" key="7">
    <source>
        <dbReference type="ARBA" id="ARBA00022777"/>
    </source>
</evidence>
<dbReference type="Pfam" id="PF02518">
    <property type="entry name" value="HATPase_c"/>
    <property type="match status" value="1"/>
</dbReference>
<keyword evidence="6" id="KW-0812">Transmembrane</keyword>
<dbReference type="SUPFAM" id="SSF47384">
    <property type="entry name" value="Homodimeric domain of signal transducing histidine kinase"/>
    <property type="match status" value="1"/>
</dbReference>
<dbReference type="SMART" id="SM00388">
    <property type="entry name" value="HisKA"/>
    <property type="match status" value="1"/>
</dbReference>
<comment type="subcellular location">
    <subcellularLocation>
        <location evidence="2">Membrane</location>
        <topology evidence="2">Multi-pass membrane protein</topology>
    </subcellularLocation>
</comment>
<evidence type="ECO:0000256" key="9">
    <source>
        <dbReference type="ARBA" id="ARBA00023012"/>
    </source>
</evidence>
<dbReference type="InterPro" id="IPR004358">
    <property type="entry name" value="Sig_transdc_His_kin-like_C"/>
</dbReference>
<dbReference type="InterPro" id="IPR036097">
    <property type="entry name" value="HisK_dim/P_sf"/>
</dbReference>
<dbReference type="SUPFAM" id="SSF55874">
    <property type="entry name" value="ATPase domain of HSP90 chaperone/DNA topoisomerase II/histidine kinase"/>
    <property type="match status" value="1"/>
</dbReference>
<name>A0A6A7RSP1_9PROT</name>
<dbReference type="EMBL" id="PDHS01000174">
    <property type="protein sequence ID" value="MQM30495.1"/>
    <property type="molecule type" value="Genomic_DNA"/>
</dbReference>
<evidence type="ECO:0000313" key="13">
    <source>
        <dbReference type="Proteomes" id="UP000342300"/>
    </source>
</evidence>
<comment type="caution">
    <text evidence="12">The sequence shown here is derived from an EMBL/GenBank/DDBJ whole genome shotgun (WGS) entry which is preliminary data.</text>
</comment>
<keyword evidence="9" id="KW-0902">Two-component regulatory system</keyword>
<evidence type="ECO:0000256" key="3">
    <source>
        <dbReference type="ARBA" id="ARBA00012438"/>
    </source>
</evidence>
<dbReference type="InterPro" id="IPR050428">
    <property type="entry name" value="TCS_sensor_his_kinase"/>
</dbReference>
<dbReference type="PANTHER" id="PTHR45436">
    <property type="entry name" value="SENSOR HISTIDINE KINASE YKOH"/>
    <property type="match status" value="1"/>
</dbReference>
<keyword evidence="4" id="KW-0597">Phosphoprotein</keyword>
<dbReference type="Gene3D" id="3.30.565.10">
    <property type="entry name" value="Histidine kinase-like ATPase, C-terminal domain"/>
    <property type="match status" value="1"/>
</dbReference>
<evidence type="ECO:0000259" key="11">
    <source>
        <dbReference type="PROSITE" id="PS50109"/>
    </source>
</evidence>
<evidence type="ECO:0000256" key="10">
    <source>
        <dbReference type="ARBA" id="ARBA00023136"/>
    </source>
</evidence>
<dbReference type="PRINTS" id="PR00344">
    <property type="entry name" value="BCTRLSENSOR"/>
</dbReference>
<dbReference type="InterPro" id="IPR005467">
    <property type="entry name" value="His_kinase_dom"/>
</dbReference>
<sequence>MKRSLQRHLSLMLGGTILLTCLVAAIASFALSYSEAKEFQDDMLRQIAEFNPGSGFAQKTPQSSRKIRLKDPESRIMIIHLPDEPRPDWLAADLRSGFHSLYAGTERQRVFILDTPAGIRTVVTQPTDARDEIAFNSALHTLIPLLSLLPLLTFLIMRIVRRELAPIAQLSRSLDEQSADRPQALADDGLPEEISPFVQAINRLLERVNHLIGQQRRFIADAAHELRSPLTALSVQAQNLRHAESIAVVHERLLPLQEGIERARQLTEQLLNLARTQAETSGRTEVNISLLARELIAEYLPVAEARKLDLGLEEMVPLTVCGSPEALRLIVKNALENALKYTSEGGEVTLRLRADEHDSIIEIVDDGPGIPIDEHARVFDSFYRMPDARGEGSGLGLTIAREAATRLGGTVSLHAGPEGSGLIFRYRQTHGTPDARI</sequence>
<dbReference type="InterPro" id="IPR003594">
    <property type="entry name" value="HATPase_dom"/>
</dbReference>
<evidence type="ECO:0000256" key="5">
    <source>
        <dbReference type="ARBA" id="ARBA00022679"/>
    </source>
</evidence>
<evidence type="ECO:0000256" key="1">
    <source>
        <dbReference type="ARBA" id="ARBA00000085"/>
    </source>
</evidence>
<dbReference type="PANTHER" id="PTHR45436:SF15">
    <property type="entry name" value="SENSOR HISTIDINE KINASE CUSS"/>
    <property type="match status" value="1"/>
</dbReference>
<dbReference type="PROSITE" id="PS50109">
    <property type="entry name" value="HIS_KIN"/>
    <property type="match status" value="1"/>
</dbReference>
<dbReference type="SMART" id="SM00387">
    <property type="entry name" value="HATPase_c"/>
    <property type="match status" value="1"/>
</dbReference>
<dbReference type="CDD" id="cd00082">
    <property type="entry name" value="HisKA"/>
    <property type="match status" value="1"/>
</dbReference>
<gene>
    <name evidence="12" type="ORF">CRU78_08125</name>
</gene>
<evidence type="ECO:0000256" key="4">
    <source>
        <dbReference type="ARBA" id="ARBA00022553"/>
    </source>
</evidence>
<feature type="domain" description="Histidine kinase" evidence="11">
    <location>
        <begin position="221"/>
        <end position="430"/>
    </location>
</feature>
<dbReference type="EC" id="2.7.13.3" evidence="3"/>
<reference evidence="12 13" key="1">
    <citation type="submission" date="2017-09" db="EMBL/GenBank/DDBJ databases">
        <title>Metagenomic Analysis Reveals Denitrifying Candidatus Accumulibacter and Flanking Population as a Source of N2O.</title>
        <authorList>
            <person name="Gao H."/>
            <person name="Mao Y."/>
            <person name="Zhao X."/>
            <person name="Liu W.-T."/>
            <person name="Zhang T."/>
            <person name="Wells G."/>
        </authorList>
    </citation>
    <scope>NUCLEOTIDE SEQUENCE [LARGE SCALE GENOMIC DNA]</scope>
    <source>
        <strain evidence="12">CANDO_2_IC</strain>
    </source>
</reference>
<dbReference type="Proteomes" id="UP000342300">
    <property type="component" value="Unassembled WGS sequence"/>
</dbReference>
<dbReference type="Gene3D" id="1.10.287.130">
    <property type="match status" value="1"/>
</dbReference>
<dbReference type="CDD" id="cd00075">
    <property type="entry name" value="HATPase"/>
    <property type="match status" value="1"/>
</dbReference>
<keyword evidence="7 12" id="KW-0418">Kinase</keyword>
<evidence type="ECO:0000313" key="12">
    <source>
        <dbReference type="EMBL" id="MQM30495.1"/>
    </source>
</evidence>
<dbReference type="InterPro" id="IPR003661">
    <property type="entry name" value="HisK_dim/P_dom"/>
</dbReference>
<keyword evidence="5" id="KW-0808">Transferase</keyword>
<protein>
    <recommendedName>
        <fullName evidence="3">histidine kinase</fullName>
        <ecNumber evidence="3">2.7.13.3</ecNumber>
    </recommendedName>
</protein>
<dbReference type="GO" id="GO:0005886">
    <property type="term" value="C:plasma membrane"/>
    <property type="evidence" value="ECO:0007669"/>
    <property type="project" value="TreeGrafter"/>
</dbReference>
<comment type="catalytic activity">
    <reaction evidence="1">
        <text>ATP + protein L-histidine = ADP + protein N-phospho-L-histidine.</text>
        <dbReference type="EC" id="2.7.13.3"/>
    </reaction>
</comment>
<dbReference type="InterPro" id="IPR036890">
    <property type="entry name" value="HATPase_C_sf"/>
</dbReference>
<dbReference type="AlphaFoldDB" id="A0A6A7RSP1"/>
<keyword evidence="10" id="KW-0472">Membrane</keyword>
<evidence type="ECO:0000256" key="2">
    <source>
        <dbReference type="ARBA" id="ARBA00004141"/>
    </source>
</evidence>
<accession>A0A6A7RSP1</accession>
<proteinExistence type="predicted"/>
<evidence type="ECO:0000256" key="6">
    <source>
        <dbReference type="ARBA" id="ARBA00022692"/>
    </source>
</evidence>
<keyword evidence="8" id="KW-1133">Transmembrane helix</keyword>
<dbReference type="GO" id="GO:0000155">
    <property type="term" value="F:phosphorelay sensor kinase activity"/>
    <property type="evidence" value="ECO:0007669"/>
    <property type="project" value="InterPro"/>
</dbReference>
<organism evidence="12 13">
    <name type="scientific">Candidatus Accumulibacter phosphatis</name>
    <dbReference type="NCBI Taxonomy" id="327160"/>
    <lineage>
        <taxon>Bacteria</taxon>
        <taxon>Pseudomonadati</taxon>
        <taxon>Pseudomonadota</taxon>
        <taxon>Betaproteobacteria</taxon>
        <taxon>Candidatus Accumulibacter</taxon>
    </lineage>
</organism>
<evidence type="ECO:0000256" key="8">
    <source>
        <dbReference type="ARBA" id="ARBA00022989"/>
    </source>
</evidence>